<name>A0A9I9CH73_CUCME</name>
<accession>A0A9I9CH73</accession>
<dbReference type="AlphaFoldDB" id="A0A9I9CH73"/>
<organism evidence="2">
    <name type="scientific">Cucumis melo</name>
    <name type="common">Muskmelon</name>
    <dbReference type="NCBI Taxonomy" id="3656"/>
    <lineage>
        <taxon>Eukaryota</taxon>
        <taxon>Viridiplantae</taxon>
        <taxon>Streptophyta</taxon>
        <taxon>Embryophyta</taxon>
        <taxon>Tracheophyta</taxon>
        <taxon>Spermatophyta</taxon>
        <taxon>Magnoliopsida</taxon>
        <taxon>eudicotyledons</taxon>
        <taxon>Gunneridae</taxon>
        <taxon>Pentapetalae</taxon>
        <taxon>rosids</taxon>
        <taxon>fabids</taxon>
        <taxon>Cucurbitales</taxon>
        <taxon>Cucurbitaceae</taxon>
        <taxon>Benincaseae</taxon>
        <taxon>Cucumis</taxon>
    </lineage>
</organism>
<feature type="region of interest" description="Disordered" evidence="1">
    <location>
        <begin position="67"/>
        <end position="149"/>
    </location>
</feature>
<reference evidence="2" key="1">
    <citation type="submission" date="2023-03" db="UniProtKB">
        <authorList>
            <consortium name="EnsemblPlants"/>
        </authorList>
    </citation>
    <scope>IDENTIFICATION</scope>
</reference>
<protein>
    <submittedName>
        <fullName evidence="2">Uncharacterized protein</fullName>
    </submittedName>
</protein>
<proteinExistence type="predicted"/>
<feature type="region of interest" description="Disordered" evidence="1">
    <location>
        <begin position="14"/>
        <end position="54"/>
    </location>
</feature>
<dbReference type="EnsemblPlants" id="MELO3C003548.2.1">
    <property type="protein sequence ID" value="MELO3C003548.2.1"/>
    <property type="gene ID" value="MELO3C003548.2"/>
</dbReference>
<evidence type="ECO:0000256" key="1">
    <source>
        <dbReference type="SAM" id="MobiDB-lite"/>
    </source>
</evidence>
<sequence length="172" mass="17650">MIDPETAILFTEAPLPGVEVGDGASAGGFEMEEDGTGVMTGESEGAVGGAGGEEAGAIAGGEVMVEGEGAKPDGARDEDGGVATVGGGADLGEETGGDLVGEEAGAAPGAWPREAAIKAKRTTKTKAEDEAMVVKKNGKSRKRKMEERREKFELKRLKMREEEGSAIAYTYI</sequence>
<dbReference type="Gramene" id="MELO3C003548.2.1">
    <property type="protein sequence ID" value="MELO3C003548.2.1"/>
    <property type="gene ID" value="MELO3C003548.2"/>
</dbReference>
<feature type="compositionally biased region" description="Basic and acidic residues" evidence="1">
    <location>
        <begin position="68"/>
        <end position="79"/>
    </location>
</feature>
<evidence type="ECO:0000313" key="2">
    <source>
        <dbReference type="EnsemblPlants" id="MELO3C003548.2.1"/>
    </source>
</evidence>
<feature type="compositionally biased region" description="Low complexity" evidence="1">
    <location>
        <begin position="102"/>
        <end position="114"/>
    </location>
</feature>